<name>A0A523UM05_UNCAE</name>
<dbReference type="GO" id="GO:0019867">
    <property type="term" value="C:outer membrane"/>
    <property type="evidence" value="ECO:0007669"/>
    <property type="project" value="InterPro"/>
</dbReference>
<evidence type="ECO:0008006" key="3">
    <source>
        <dbReference type="Google" id="ProtNLM"/>
    </source>
</evidence>
<dbReference type="Proteomes" id="UP000320679">
    <property type="component" value="Unassembled WGS sequence"/>
</dbReference>
<dbReference type="AlphaFoldDB" id="A0A523UM05"/>
<evidence type="ECO:0000313" key="1">
    <source>
        <dbReference type="EMBL" id="TET43576.1"/>
    </source>
</evidence>
<dbReference type="InterPro" id="IPR007485">
    <property type="entry name" value="LPS_assembly_LptE"/>
</dbReference>
<protein>
    <recommendedName>
        <fullName evidence="3">Lipopolysaccharide-assembly</fullName>
    </recommendedName>
</protein>
<dbReference type="PROSITE" id="PS51257">
    <property type="entry name" value="PROKAR_LIPOPROTEIN"/>
    <property type="match status" value="1"/>
</dbReference>
<dbReference type="Pfam" id="PF04390">
    <property type="entry name" value="LptE"/>
    <property type="match status" value="1"/>
</dbReference>
<dbReference type="Gene3D" id="3.30.160.150">
    <property type="entry name" value="Lipoprotein like domain"/>
    <property type="match status" value="1"/>
</dbReference>
<comment type="caution">
    <text evidence="1">The sequence shown here is derived from an EMBL/GenBank/DDBJ whole genome shotgun (WGS) entry which is preliminary data.</text>
</comment>
<sequence>MKKPKAVERSEEGNMKRLLVAVSLLPLFLAGCTYEVETPLPPGVSSIAIPPFSNQTFEWGVEDTLTRLVIEEFQLRTRLSLEEKDEADLLLEGEITHYLNELSTETAAELEEYRLTMEVVVRLISLPEEEILWGQSIREATSYSVSSEGREVGIQTEEEALTETSRKIAQHLVNLTLEGWER</sequence>
<dbReference type="EMBL" id="SOJK01000260">
    <property type="protein sequence ID" value="TET43576.1"/>
    <property type="molecule type" value="Genomic_DNA"/>
</dbReference>
<organism evidence="1 2">
    <name type="scientific">Aerophobetes bacterium</name>
    <dbReference type="NCBI Taxonomy" id="2030807"/>
    <lineage>
        <taxon>Bacteria</taxon>
        <taxon>Candidatus Aerophobota</taxon>
    </lineage>
</organism>
<gene>
    <name evidence="1" type="ORF">E3J59_06150</name>
</gene>
<accession>A0A523UM05</accession>
<evidence type="ECO:0000313" key="2">
    <source>
        <dbReference type="Proteomes" id="UP000320679"/>
    </source>
</evidence>
<dbReference type="GO" id="GO:0043165">
    <property type="term" value="P:Gram-negative-bacterium-type cell outer membrane assembly"/>
    <property type="evidence" value="ECO:0007669"/>
    <property type="project" value="InterPro"/>
</dbReference>
<reference evidence="1 2" key="1">
    <citation type="submission" date="2019-03" db="EMBL/GenBank/DDBJ databases">
        <title>Metabolic potential of uncultured bacteria and archaea associated with petroleum seepage in deep-sea sediments.</title>
        <authorList>
            <person name="Dong X."/>
            <person name="Hubert C."/>
        </authorList>
    </citation>
    <scope>NUCLEOTIDE SEQUENCE [LARGE SCALE GENOMIC DNA]</scope>
    <source>
        <strain evidence="1">E29_bin78</strain>
    </source>
</reference>
<proteinExistence type="predicted"/>